<dbReference type="SUPFAM" id="SSF111369">
    <property type="entry name" value="HlyD-like secretion proteins"/>
    <property type="match status" value="2"/>
</dbReference>
<feature type="domain" description="Multidrug resistance protein MdtA-like barrel-sandwich hybrid" evidence="2">
    <location>
        <begin position="86"/>
        <end position="370"/>
    </location>
</feature>
<sequence length="528" mass="56858">MRRTTRHLFSIIRSFIRDARTNRKKRIALIIVLVALGFIIFNAIRNNAPAEKSERSMRTVTLRTIAELSGNGSELAVTGTVESQSEADIRAEASGQVVSVRKNLGDRVVAGEIIAEIENNFERAQVAQAQASVDAAVAARQESSSLTDIRLDNATHALEQERVSAYNTVQQAYTLAENAVYGKADQFFTAPRTSAPRLNISSYGIDDLEERRAEIGDSFIVWKKMVEVLSPNTSIDTSLSDAEARLRFISSFMRDLAEIVTRQGSSTEVSDILSARTSIDTALANVSSGRESLRSAETTYRLAVEDDAQAAGSGNLSTRDAAVRQAEAGRALAVASLEKKIIRAPLSGTINSLSIDVGDVVAPNQPVAVVANNNALLIKTYITEQEKAFISVGNTVRISDEFSGVVTRIAPALDPVTRKIEVIIGVSDSQADLVNGQSVRVSIARTGDVEDVNVREGVRIPIASLNIGTKETAVFGIDENNMIVSYPVEIGPVFGDSVLITGDLDPLLRIVTDARGLKVGEKVSVSQE</sequence>
<dbReference type="AlphaFoldDB" id="A0A2H0QVX5"/>
<reference evidence="3 4" key="1">
    <citation type="submission" date="2017-09" db="EMBL/GenBank/DDBJ databases">
        <title>Depth-based differentiation of microbial function through sediment-hosted aquifers and enrichment of novel symbionts in the deep terrestrial subsurface.</title>
        <authorList>
            <person name="Probst A.J."/>
            <person name="Ladd B."/>
            <person name="Jarett J.K."/>
            <person name="Geller-Mcgrath D.E."/>
            <person name="Sieber C.M."/>
            <person name="Emerson J.B."/>
            <person name="Anantharaman K."/>
            <person name="Thomas B.C."/>
            <person name="Malmstrom R."/>
            <person name="Stieglmeier M."/>
            <person name="Klingl A."/>
            <person name="Woyke T."/>
            <person name="Ryan C.M."/>
            <person name="Banfield J.F."/>
        </authorList>
    </citation>
    <scope>NUCLEOTIDE SEQUENCE [LARGE SCALE GENOMIC DNA]</scope>
    <source>
        <strain evidence="3">CG10_big_fil_rev_8_21_14_0_10_42_12</strain>
    </source>
</reference>
<dbReference type="PANTHER" id="PTHR30469">
    <property type="entry name" value="MULTIDRUG RESISTANCE PROTEIN MDTA"/>
    <property type="match status" value="1"/>
</dbReference>
<keyword evidence="1" id="KW-0472">Membrane</keyword>
<dbReference type="Gene3D" id="1.10.287.470">
    <property type="entry name" value="Helix hairpin bin"/>
    <property type="match status" value="1"/>
</dbReference>
<dbReference type="Gene3D" id="2.40.50.100">
    <property type="match status" value="2"/>
</dbReference>
<dbReference type="GO" id="GO:0015562">
    <property type="term" value="F:efflux transmembrane transporter activity"/>
    <property type="evidence" value="ECO:0007669"/>
    <property type="project" value="TreeGrafter"/>
</dbReference>
<organism evidence="3 4">
    <name type="scientific">Candidatus Zambryskibacteria bacterium CG10_big_fil_rev_8_21_14_0_10_42_12</name>
    <dbReference type="NCBI Taxonomy" id="1975115"/>
    <lineage>
        <taxon>Bacteria</taxon>
        <taxon>Candidatus Zambryskiibacteriota</taxon>
    </lineage>
</organism>
<dbReference type="Pfam" id="PF25917">
    <property type="entry name" value="BSH_RND"/>
    <property type="match status" value="1"/>
</dbReference>
<protein>
    <recommendedName>
        <fullName evidence="2">Multidrug resistance protein MdtA-like barrel-sandwich hybrid domain-containing protein</fullName>
    </recommendedName>
</protein>
<dbReference type="Proteomes" id="UP000231333">
    <property type="component" value="Unassembled WGS sequence"/>
</dbReference>
<keyword evidence="1" id="KW-1133">Transmembrane helix</keyword>
<evidence type="ECO:0000313" key="3">
    <source>
        <dbReference type="EMBL" id="PIR37974.1"/>
    </source>
</evidence>
<keyword evidence="1" id="KW-0812">Transmembrane</keyword>
<evidence type="ECO:0000313" key="4">
    <source>
        <dbReference type="Proteomes" id="UP000231333"/>
    </source>
</evidence>
<dbReference type="EMBL" id="PCXL01000013">
    <property type="protein sequence ID" value="PIR37974.1"/>
    <property type="molecule type" value="Genomic_DNA"/>
</dbReference>
<name>A0A2H0QVX5_9BACT</name>
<dbReference type="InterPro" id="IPR058625">
    <property type="entry name" value="MdtA-like_BSH"/>
</dbReference>
<comment type="caution">
    <text evidence="3">The sequence shown here is derived from an EMBL/GenBank/DDBJ whole genome shotgun (WGS) entry which is preliminary data.</text>
</comment>
<evidence type="ECO:0000259" key="2">
    <source>
        <dbReference type="Pfam" id="PF25917"/>
    </source>
</evidence>
<dbReference type="GO" id="GO:1990281">
    <property type="term" value="C:efflux pump complex"/>
    <property type="evidence" value="ECO:0007669"/>
    <property type="project" value="TreeGrafter"/>
</dbReference>
<feature type="transmembrane region" description="Helical" evidence="1">
    <location>
        <begin position="27"/>
        <end position="44"/>
    </location>
</feature>
<proteinExistence type="predicted"/>
<dbReference type="Gene3D" id="2.40.30.170">
    <property type="match status" value="1"/>
</dbReference>
<gene>
    <name evidence="3" type="ORF">COV34_02710</name>
</gene>
<evidence type="ECO:0000256" key="1">
    <source>
        <dbReference type="SAM" id="Phobius"/>
    </source>
</evidence>
<accession>A0A2H0QVX5</accession>